<reference evidence="1 2" key="1">
    <citation type="journal article" date="2023" name="Cell">
        <title>Genetic manipulation of Patescibacteria provides mechanistic insights into microbial dark matter and the epibiotic lifestyle.</title>
        <authorList>
            <person name="Wang Y."/>
            <person name="Gallagher L.A."/>
            <person name="Andrade P.A."/>
            <person name="Liu A."/>
            <person name="Humphreys I.R."/>
            <person name="Turkarslan S."/>
            <person name="Cutler K.J."/>
            <person name="Arrieta-Ortiz M.L."/>
            <person name="Li Y."/>
            <person name="Radey M.C."/>
            <person name="McLean J.S."/>
            <person name="Cong Q."/>
            <person name="Baker D."/>
            <person name="Baliga N.S."/>
            <person name="Peterson S.B."/>
            <person name="Mougous J.D."/>
        </authorList>
    </citation>
    <scope>NUCLEOTIDE SEQUENCE [LARGE SCALE GENOMIC DNA]</scope>
    <source>
        <strain evidence="1 2">ML1</strain>
    </source>
</reference>
<dbReference type="EMBL" id="CP124550">
    <property type="protein sequence ID" value="WIO46282.1"/>
    <property type="molecule type" value="Genomic_DNA"/>
</dbReference>
<keyword evidence="2" id="KW-1185">Reference proteome</keyword>
<dbReference type="RefSeq" id="WP_376753816.1">
    <property type="nucleotide sequence ID" value="NZ_CP124550.1"/>
</dbReference>
<sequence>MGFVSKQISKDEAQSLMKKYKISSPWPGRDETAVANMASASVYNADADALFAIIRANFGAAVEGYRNFDGFDGIGVLIWKDTAIRIDYYKNFTDNHTKIFVITTWILAPRTMEPYEDEAMRLIEDALLTYHNSNLPPGDIARGTKYMFEGSKMEFSNKDDIWKQRRV</sequence>
<organism evidence="1 2">
    <name type="scientific">Candidatus Southlakia epibionticum</name>
    <dbReference type="NCBI Taxonomy" id="3043284"/>
    <lineage>
        <taxon>Bacteria</taxon>
        <taxon>Candidatus Saccharimonadota</taxon>
        <taxon>Candidatus Saccharimonadia</taxon>
        <taxon>Candidatus Saccharimonadales</taxon>
        <taxon>Candidatus Saccharimonadaceae</taxon>
        <taxon>Candidatus Southlakia</taxon>
    </lineage>
</organism>
<name>A0ABY8WWT8_9BACT</name>
<evidence type="ECO:0000313" key="1">
    <source>
        <dbReference type="EMBL" id="WIO46282.1"/>
    </source>
</evidence>
<protein>
    <submittedName>
        <fullName evidence="1">Uncharacterized protein</fullName>
    </submittedName>
</protein>
<accession>A0ABY8WWT8</accession>
<proteinExistence type="predicted"/>
<evidence type="ECO:0000313" key="2">
    <source>
        <dbReference type="Proteomes" id="UP001177295"/>
    </source>
</evidence>
<dbReference type="Proteomes" id="UP001177295">
    <property type="component" value="Chromosome"/>
</dbReference>
<gene>
    <name evidence="1" type="ORF">SEML1_0673</name>
</gene>